<evidence type="ECO:0000313" key="4">
    <source>
        <dbReference type="EMBL" id="EFJ01922.1"/>
    </source>
</evidence>
<dbReference type="GO" id="GO:0000398">
    <property type="term" value="P:mRNA splicing, via spliceosome"/>
    <property type="evidence" value="ECO:0007669"/>
    <property type="project" value="TreeGrafter"/>
</dbReference>
<dbReference type="Pfam" id="PF00076">
    <property type="entry name" value="RRM_1"/>
    <property type="match status" value="1"/>
</dbReference>
<sequence>MDIDSAKPKNDDERLNPDAKVVIVQNLTRNVVEAHLQTIFSFYGTINKIDLPTFAKSGQNRGKAAVEFTEPAFAHKAYTHMNGGQLDGAVLKLELSDLPSLSLAPARPAWWPLRASTPSSGARRVPACAGPSALHVALVLAVAQPIAGQAGPGASAEEAVAELYAWGAWQGADAVEEHGAVIALAVVLVLAQPQPDAEQELLKVVQLFEEQESQQG</sequence>
<dbReference type="AlphaFoldDB" id="D8PKB7"/>
<dbReference type="GO" id="GO:0061574">
    <property type="term" value="C:ASAP complex"/>
    <property type="evidence" value="ECO:0007669"/>
    <property type="project" value="TreeGrafter"/>
</dbReference>
<reference evidence="4 5" key="1">
    <citation type="journal article" date="2010" name="Nat. Biotechnol.">
        <title>Genome sequence of the model mushroom Schizophyllum commune.</title>
        <authorList>
            <person name="Ohm R.A."/>
            <person name="de Jong J.F."/>
            <person name="Lugones L.G."/>
            <person name="Aerts A."/>
            <person name="Kothe E."/>
            <person name="Stajich J.E."/>
            <person name="de Vries R.P."/>
            <person name="Record E."/>
            <person name="Levasseur A."/>
            <person name="Baker S.E."/>
            <person name="Bartholomew K.A."/>
            <person name="Coutinho P.M."/>
            <person name="Erdmann S."/>
            <person name="Fowler T.J."/>
            <person name="Gathman A.C."/>
            <person name="Lombard V."/>
            <person name="Henrissat B."/>
            <person name="Knabe N."/>
            <person name="Kuees U."/>
            <person name="Lilly W.W."/>
            <person name="Lindquist E."/>
            <person name="Lucas S."/>
            <person name="Magnuson J.K."/>
            <person name="Piumi F."/>
            <person name="Raudaskoski M."/>
            <person name="Salamov A."/>
            <person name="Schmutz J."/>
            <person name="Schwarze F.W.M.R."/>
            <person name="vanKuyk P.A."/>
            <person name="Horton J.S."/>
            <person name="Grigoriev I.V."/>
            <person name="Woesten H.A.B."/>
        </authorList>
    </citation>
    <scope>NUCLEOTIDE SEQUENCE [LARGE SCALE GENOMIC DNA]</scope>
    <source>
        <strain evidence="5">H4-8 / FGSC 9210</strain>
    </source>
</reference>
<feature type="domain" description="RRM" evidence="3">
    <location>
        <begin position="20"/>
        <end position="98"/>
    </location>
</feature>
<accession>D8PKB7</accession>
<dbReference type="SMART" id="SM00360">
    <property type="entry name" value="RRM"/>
    <property type="match status" value="1"/>
</dbReference>
<dbReference type="GeneID" id="9588305"/>
<organism evidence="5">
    <name type="scientific">Schizophyllum commune (strain H4-8 / FGSC 9210)</name>
    <name type="common">Split gill fungus</name>
    <dbReference type="NCBI Taxonomy" id="578458"/>
    <lineage>
        <taxon>Eukaryota</taxon>
        <taxon>Fungi</taxon>
        <taxon>Dikarya</taxon>
        <taxon>Basidiomycota</taxon>
        <taxon>Agaricomycotina</taxon>
        <taxon>Agaricomycetes</taxon>
        <taxon>Agaricomycetidae</taxon>
        <taxon>Agaricales</taxon>
        <taxon>Schizophyllaceae</taxon>
        <taxon>Schizophyllum</taxon>
    </lineage>
</organism>
<evidence type="ECO:0000256" key="1">
    <source>
        <dbReference type="ARBA" id="ARBA00022884"/>
    </source>
</evidence>
<evidence type="ECO:0000313" key="5">
    <source>
        <dbReference type="Proteomes" id="UP000007431"/>
    </source>
</evidence>
<dbReference type="VEuPathDB" id="FungiDB:SCHCODRAFT_0255173"/>
<dbReference type="RefSeq" id="XP_003036824.1">
    <property type="nucleotide sequence ID" value="XM_003036778.1"/>
</dbReference>
<dbReference type="eggNOG" id="KOG4209">
    <property type="taxonomic scope" value="Eukaryota"/>
</dbReference>
<proteinExistence type="predicted"/>
<dbReference type="PANTHER" id="PTHR15481:SF0">
    <property type="entry name" value="LD23870P-RELATED"/>
    <property type="match status" value="1"/>
</dbReference>
<dbReference type="PANTHER" id="PTHR15481">
    <property type="entry name" value="RIBONUCLEIC ACID BINDING PROTEIN S1"/>
    <property type="match status" value="1"/>
</dbReference>
<dbReference type="KEGG" id="scm:SCHCO_0255173"/>
<dbReference type="InterPro" id="IPR012677">
    <property type="entry name" value="Nucleotide-bd_a/b_plait_sf"/>
</dbReference>
<dbReference type="InterPro" id="IPR035979">
    <property type="entry name" value="RBD_domain_sf"/>
</dbReference>
<dbReference type="GO" id="GO:0003723">
    <property type="term" value="F:RNA binding"/>
    <property type="evidence" value="ECO:0007669"/>
    <property type="project" value="UniProtKB-UniRule"/>
</dbReference>
<dbReference type="Gene3D" id="3.30.70.330">
    <property type="match status" value="1"/>
</dbReference>
<dbReference type="HOGENOM" id="CLU_1278278_0_0_1"/>
<dbReference type="EMBL" id="GL377302">
    <property type="protein sequence ID" value="EFJ01922.1"/>
    <property type="molecule type" value="Genomic_DNA"/>
</dbReference>
<dbReference type="GO" id="GO:0005654">
    <property type="term" value="C:nucleoplasm"/>
    <property type="evidence" value="ECO:0007669"/>
    <property type="project" value="TreeGrafter"/>
</dbReference>
<evidence type="ECO:0000259" key="3">
    <source>
        <dbReference type="PROSITE" id="PS50102"/>
    </source>
</evidence>
<keyword evidence="5" id="KW-1185">Reference proteome</keyword>
<dbReference type="OrthoDB" id="252020at2759"/>
<dbReference type="GO" id="GO:0005737">
    <property type="term" value="C:cytoplasm"/>
    <property type="evidence" value="ECO:0007669"/>
    <property type="project" value="TreeGrafter"/>
</dbReference>
<gene>
    <name evidence="4" type="ORF">SCHCODRAFT_255173</name>
</gene>
<evidence type="ECO:0000256" key="2">
    <source>
        <dbReference type="PROSITE-ProRule" id="PRU00176"/>
    </source>
</evidence>
<dbReference type="STRING" id="578458.D8PKB7"/>
<dbReference type="PROSITE" id="PS50102">
    <property type="entry name" value="RRM"/>
    <property type="match status" value="1"/>
</dbReference>
<dbReference type="Proteomes" id="UP000007431">
    <property type="component" value="Unassembled WGS sequence"/>
</dbReference>
<dbReference type="SUPFAM" id="SSF54928">
    <property type="entry name" value="RNA-binding domain, RBD"/>
    <property type="match status" value="1"/>
</dbReference>
<name>D8PKB7_SCHCM</name>
<protein>
    <recommendedName>
        <fullName evidence="3">RRM domain-containing protein</fullName>
    </recommendedName>
</protein>
<dbReference type="InParanoid" id="D8PKB7"/>
<keyword evidence="1 2" id="KW-0694">RNA-binding</keyword>
<dbReference type="InterPro" id="IPR000504">
    <property type="entry name" value="RRM_dom"/>
</dbReference>